<reference evidence="2" key="1">
    <citation type="submission" date="2023-06" db="EMBL/GenBank/DDBJ databases">
        <title>Genomic analysis of the entomopathogenic nematode Steinernema hermaphroditum.</title>
        <authorList>
            <person name="Schwarz E.M."/>
            <person name="Heppert J.K."/>
            <person name="Baniya A."/>
            <person name="Schwartz H.T."/>
            <person name="Tan C.-H."/>
            <person name="Antoshechkin I."/>
            <person name="Sternberg P.W."/>
            <person name="Goodrich-Blair H."/>
            <person name="Dillman A.R."/>
        </authorList>
    </citation>
    <scope>NUCLEOTIDE SEQUENCE</scope>
    <source>
        <strain evidence="2">PS9179</strain>
        <tissue evidence="2">Whole animal</tissue>
    </source>
</reference>
<evidence type="ECO:0000313" key="3">
    <source>
        <dbReference type="Proteomes" id="UP001175271"/>
    </source>
</evidence>
<dbReference type="AlphaFoldDB" id="A0AA39LDZ0"/>
<protein>
    <submittedName>
        <fullName evidence="2">Uncharacterized protein</fullName>
    </submittedName>
</protein>
<accession>A0AA39LDZ0</accession>
<evidence type="ECO:0000256" key="1">
    <source>
        <dbReference type="SAM" id="MobiDB-lite"/>
    </source>
</evidence>
<proteinExistence type="predicted"/>
<evidence type="ECO:0000313" key="2">
    <source>
        <dbReference type="EMBL" id="KAK0394246.1"/>
    </source>
</evidence>
<gene>
    <name evidence="2" type="ORF">QR680_000649</name>
</gene>
<feature type="compositionally biased region" description="Basic residues" evidence="1">
    <location>
        <begin position="77"/>
        <end position="90"/>
    </location>
</feature>
<dbReference type="EMBL" id="JAUCMV010000005">
    <property type="protein sequence ID" value="KAK0394246.1"/>
    <property type="molecule type" value="Genomic_DNA"/>
</dbReference>
<name>A0AA39LDZ0_9BILA</name>
<feature type="region of interest" description="Disordered" evidence="1">
    <location>
        <begin position="77"/>
        <end position="120"/>
    </location>
</feature>
<feature type="compositionally biased region" description="Low complexity" evidence="1">
    <location>
        <begin position="111"/>
        <end position="120"/>
    </location>
</feature>
<dbReference type="Proteomes" id="UP001175271">
    <property type="component" value="Unassembled WGS sequence"/>
</dbReference>
<feature type="compositionally biased region" description="Basic and acidic residues" evidence="1">
    <location>
        <begin position="91"/>
        <end position="110"/>
    </location>
</feature>
<comment type="caution">
    <text evidence="2">The sequence shown here is derived from an EMBL/GenBank/DDBJ whole genome shotgun (WGS) entry which is preliminary data.</text>
</comment>
<sequence>MAYNHEFDRIEEKYDPLFTEREASVEPLPAGQSMKQSFDTFYAFVQEQIDGLPHKLKQKAKREIILAAEEQFGKVLQQKRARREQRKSRLIAHEQEAKKAKDQAAKKKPEQAAALKRSPA</sequence>
<keyword evidence="3" id="KW-1185">Reference proteome</keyword>
<organism evidence="2 3">
    <name type="scientific">Steinernema hermaphroditum</name>
    <dbReference type="NCBI Taxonomy" id="289476"/>
    <lineage>
        <taxon>Eukaryota</taxon>
        <taxon>Metazoa</taxon>
        <taxon>Ecdysozoa</taxon>
        <taxon>Nematoda</taxon>
        <taxon>Chromadorea</taxon>
        <taxon>Rhabditida</taxon>
        <taxon>Tylenchina</taxon>
        <taxon>Panagrolaimomorpha</taxon>
        <taxon>Strongyloidoidea</taxon>
        <taxon>Steinernematidae</taxon>
        <taxon>Steinernema</taxon>
    </lineage>
</organism>